<comment type="caution">
    <text evidence="1">The sequence shown here is derived from an EMBL/GenBank/DDBJ whole genome shotgun (WGS) entry which is preliminary data.</text>
</comment>
<evidence type="ECO:0000313" key="1">
    <source>
        <dbReference type="EMBL" id="SMQ30420.1"/>
    </source>
</evidence>
<gene>
    <name evidence="1" type="ORF">SAMN04488483_5419</name>
</gene>
<dbReference type="EMBL" id="FXUY01000002">
    <property type="protein sequence ID" value="SMQ30420.1"/>
    <property type="molecule type" value="Genomic_DNA"/>
</dbReference>
<proteinExistence type="predicted"/>
<protein>
    <submittedName>
        <fullName evidence="1">Uncharacterized protein</fullName>
    </submittedName>
</protein>
<name>A0ACD2UD27_9PSED</name>
<accession>A0ACD2UD27</accession>
<keyword evidence="2" id="KW-1185">Reference proteome</keyword>
<evidence type="ECO:0000313" key="2">
    <source>
        <dbReference type="Proteomes" id="UP001158048"/>
    </source>
</evidence>
<dbReference type="Proteomes" id="UP001158048">
    <property type="component" value="Unassembled WGS sequence"/>
</dbReference>
<reference evidence="1" key="1">
    <citation type="submission" date="2017-05" db="EMBL/GenBank/DDBJ databases">
        <authorList>
            <person name="Varghese N."/>
            <person name="Submissions S."/>
        </authorList>
    </citation>
    <scope>NUCLEOTIDE SEQUENCE</scope>
    <source>
        <strain evidence="1">LMG 28168</strain>
    </source>
</reference>
<organism evidence="1 2">
    <name type="scientific">Pseudomonas helmanticensis</name>
    <dbReference type="NCBI Taxonomy" id="1471381"/>
    <lineage>
        <taxon>Bacteria</taxon>
        <taxon>Pseudomonadati</taxon>
        <taxon>Pseudomonadota</taxon>
        <taxon>Gammaproteobacteria</taxon>
        <taxon>Pseudomonadales</taxon>
        <taxon>Pseudomonadaceae</taxon>
        <taxon>Pseudomonas</taxon>
    </lineage>
</organism>
<sequence length="1257" mass="140890">MHITASQIIDWVSQHAKDAQTQLPLWIRRLCYQAGKIHEISFPAGDSTFRPGWDGLLVTSEENAWVPSGTSCWEIGCDVAVDNKCKSDFLKRTQKTPRAARAVATFVFVTPRRWLKKDLWAASERLKNEWAGIKVIDADDLEQWLEQFPAIALQFAEQIGLQGAGVESLERRWQQWSTKCRPAITAEAFFTDRSLVKQQLIDAGRTVAAHGARIIMQGDSVEEIAAFAAASFLEQRELADRALVVTTIDGWRYVDMNTQVTIAIAADHEVAAHASTRSDLLIVMPHASHGVERETLKHQLILERPHIYDFERALVSMGMDTSDAKRYALSTGRSWSVLRRQHATEWVIKSPIWTATTDATCLTTLCLLPAWNEENEADRSIVESLAGRTYESFEADLRQLAEADESPVMNIGSVWKVKSTLDLLNLAGGRITRNQVDRFFTISSELLSRTDDRMGDGANAYVDLFYDTARPYSGLLIGSLSDTLIRLAVFGPQIPALRKLQLEARVHRFVEQLLSNANDARWLSLDSHLPALAEAAPEAFLDAVERSLDRADRPVAQMITKSDEEHGGHWHCGLLWAFETIAWSPKLFSRVVMALAKLTHVPCGNNSSQTPAATLHSLFRTWLPQTAVDLETRLKVLGILCNRDRDAAFVLVSSLTDNSLTYAMPSARPKWRDDDIGAGNGVHAAEDREMFFTAKRHMFELSEGHPQRLVKLLENTDLRNGADVEEVLRLMSPFGEADATDLDRLILRAVLRRRLNWDWQYDDDHTVDSVERQLKMFDELYLRLCPSDLILRHSWLFSHQSPQIPSRAADLADQSKAIADSRNYAVREILHQLGNNGLDQLIESGEDAFSIGVTLAGQSARAIDWPNWIATTGGDFSLSSKVSDCISGLLKALPAQSALELIREVLKADGGDSWEADRTARLLCLARADRETWALARTLGPDVESQYWSLAPLRDWHHRWNECSDFVVHQLLSAGRPRTALMCCDRGFERIDIQQLFALLQTFAEGAEPHQPMPQARRIDSALERLESSGAIEEGSLIQLELNLFIVFQGMQKPKSKVLFKAVTRDPELFAHLIKSACVPDGANSNTEAIDEQTAAIARAAASVLFNCRQVPGACSDGTINSDTFTNFIDAALSLCKDNGRFEHGQYYLGKILANCPADADGSWPCSALRHILERVEYEQMRAGFFISTVNNRGGTTRGPWDGGNLEHQLVEKYSRWAEHAQYEHPKVARILSKLSNYYLEDALREDHSANLRKESY</sequence>